<protein>
    <submittedName>
        <fullName evidence="5">Uncharacterized protein</fullName>
    </submittedName>
</protein>
<feature type="domain" description="DUF7042" evidence="2">
    <location>
        <begin position="124"/>
        <end position="243"/>
    </location>
</feature>
<dbReference type="AlphaFoldDB" id="A0A813VIP5"/>
<dbReference type="PANTHER" id="PTHR22255">
    <property type="entry name" value="LP06548P"/>
    <property type="match status" value="1"/>
</dbReference>
<feature type="signal peptide" evidence="1">
    <location>
        <begin position="1"/>
        <end position="19"/>
    </location>
</feature>
<evidence type="ECO:0000256" key="1">
    <source>
        <dbReference type="SAM" id="SignalP"/>
    </source>
</evidence>
<feature type="chain" id="PRO_5032777095" evidence="1">
    <location>
        <begin position="20"/>
        <end position="515"/>
    </location>
</feature>
<dbReference type="InterPro" id="IPR055470">
    <property type="entry name" value="DUF7042"/>
</dbReference>
<feature type="domain" description="DUF7043" evidence="3">
    <location>
        <begin position="257"/>
        <end position="358"/>
    </location>
</feature>
<dbReference type="InterPro" id="IPR055472">
    <property type="entry name" value="DUF7044"/>
</dbReference>
<dbReference type="OrthoDB" id="9979716at2759"/>
<proteinExistence type="predicted"/>
<dbReference type="Pfam" id="PF23070">
    <property type="entry name" value="DUF7043"/>
    <property type="match status" value="1"/>
</dbReference>
<dbReference type="Proteomes" id="UP000663852">
    <property type="component" value="Unassembled WGS sequence"/>
</dbReference>
<evidence type="ECO:0000259" key="3">
    <source>
        <dbReference type="Pfam" id="PF23070"/>
    </source>
</evidence>
<gene>
    <name evidence="5" type="ORF">EDS130_LOCUS6654</name>
</gene>
<dbReference type="Pfam" id="PF23071">
    <property type="entry name" value="DUF7044"/>
    <property type="match status" value="1"/>
</dbReference>
<evidence type="ECO:0000313" key="6">
    <source>
        <dbReference type="Proteomes" id="UP000663852"/>
    </source>
</evidence>
<sequence length="515" mass="59639">MRNFLQILLILQINSVCSVCKMPTGWFGLWYQRGMNSLLEIADDRIETKGLCVDVLSSHQYYLFLDRLNRCTRCLVFIQRHMNLLQYRESECNDPDDLVNITLCPNLIAPDAALYTLHRKNSTPQLCPIQPPFQLLSLIKDGSVCHQSISSSYLNECANPYKLQLHLSPCSVYQSILDFQFMCVGTWIEDFHTYFVTRILSDKPHHNQYACFSFLTKQKSSPSLSLHMATDDSCHDLYSRHISTVITFSNKNHSINDECSFPKQFQSHQWFSIDRTIRMIIKTNNIEFLGTDHRFHCQRMIHSEKSFAIYSIRSFTNCHTKQECLRITRRTGNVLELHTFPLSHDRDCDAFHEKNFNFFHTFFTQSVPMSNPCPKSIGHLVYHASMDDHYRRRSLHMSIGCDDKDKLTISKESRDREEKSIIQIDTCLASWQSDDSLLTYLIVQSSFSNASYCLSFQMTNPVLIQNNSNECSLRQTKASSIYAAHLTNPCSQSSTIVCSFLLSIMTIILYLENII</sequence>
<dbReference type="EMBL" id="CAJNOJ010000019">
    <property type="protein sequence ID" value="CAF0837229.1"/>
    <property type="molecule type" value="Genomic_DNA"/>
</dbReference>
<dbReference type="Pfam" id="PF23069">
    <property type="entry name" value="DUF7042"/>
    <property type="match status" value="1"/>
</dbReference>
<dbReference type="InterPro" id="IPR055471">
    <property type="entry name" value="DUF7043"/>
</dbReference>
<organism evidence="5 6">
    <name type="scientific">Adineta ricciae</name>
    <name type="common">Rotifer</name>
    <dbReference type="NCBI Taxonomy" id="249248"/>
    <lineage>
        <taxon>Eukaryota</taxon>
        <taxon>Metazoa</taxon>
        <taxon>Spiralia</taxon>
        <taxon>Gnathifera</taxon>
        <taxon>Rotifera</taxon>
        <taxon>Eurotatoria</taxon>
        <taxon>Bdelloidea</taxon>
        <taxon>Adinetida</taxon>
        <taxon>Adinetidae</taxon>
        <taxon>Adineta</taxon>
    </lineage>
</organism>
<comment type="caution">
    <text evidence="5">The sequence shown here is derived from an EMBL/GenBank/DDBJ whole genome shotgun (WGS) entry which is preliminary data.</text>
</comment>
<dbReference type="PANTHER" id="PTHR22255:SF9">
    <property type="entry name" value="LP06548P"/>
    <property type="match status" value="1"/>
</dbReference>
<reference evidence="5" key="1">
    <citation type="submission" date="2021-02" db="EMBL/GenBank/DDBJ databases">
        <authorList>
            <person name="Nowell W R."/>
        </authorList>
    </citation>
    <scope>NUCLEOTIDE SEQUENCE</scope>
</reference>
<evidence type="ECO:0000259" key="4">
    <source>
        <dbReference type="Pfam" id="PF23071"/>
    </source>
</evidence>
<keyword evidence="1" id="KW-0732">Signal</keyword>
<evidence type="ECO:0000259" key="2">
    <source>
        <dbReference type="Pfam" id="PF23069"/>
    </source>
</evidence>
<feature type="domain" description="DUF7044" evidence="4">
    <location>
        <begin position="19"/>
        <end position="97"/>
    </location>
</feature>
<accession>A0A813VIP5</accession>
<name>A0A813VIP5_ADIRI</name>
<evidence type="ECO:0000313" key="5">
    <source>
        <dbReference type="EMBL" id="CAF0837229.1"/>
    </source>
</evidence>